<feature type="repeat" description="Solcar" evidence="8">
    <location>
        <begin position="267"/>
        <end position="369"/>
    </location>
</feature>
<dbReference type="AlphaFoldDB" id="D7FYX8"/>
<dbReference type="Proteomes" id="UP000002630">
    <property type="component" value="Linkage Group LG33"/>
</dbReference>
<dbReference type="OMA" id="VWVPIDV"/>
<sequence>MLQGKELRDTCLGSATSGLVARLLCHPLDTAKARLQGPEGSSFRNTWHVLRATMGTERIRGLYRGIGAVTFGGVPGVCLYLTTYEATKELLADRGAIGGGDAESGGEGILTHLTAGMMAEVVCCVVFVPVDVVKERLQVQRPAGAAAAKYVSTAEASSGGSRAGGSSSGVREASVPPYRGSADTLKTILRTEGLRGIYKGYLATLASFGPFSALYFMFYEQAKMASQDLIERHPYFRGQGGTDARAAEGAATATTEGQSARGGRAELPVWMTLGNAAAASAAASWLTNPLDLAKLRLQVQRGAAATASQPPAVATTAATAPYTGMLDALRRSYRAGGLAGLFKGSGARMAFQAPSIGITMAAFEKSKEMWGSLLP</sequence>
<keyword evidence="7 8" id="KW-0472">Membrane</keyword>
<name>D7FYX8_ECTSI</name>
<dbReference type="EMBL" id="FN648542">
    <property type="protein sequence ID" value="CBJ26620.1"/>
    <property type="molecule type" value="Genomic_DNA"/>
</dbReference>
<keyword evidence="13" id="KW-1185">Reference proteome</keyword>
<organism evidence="12 13">
    <name type="scientific">Ectocarpus siliculosus</name>
    <name type="common">Brown alga</name>
    <name type="synonym">Conferva siliculosa</name>
    <dbReference type="NCBI Taxonomy" id="2880"/>
    <lineage>
        <taxon>Eukaryota</taxon>
        <taxon>Sar</taxon>
        <taxon>Stramenopiles</taxon>
        <taxon>Ochrophyta</taxon>
        <taxon>PX clade</taxon>
        <taxon>Phaeophyceae</taxon>
        <taxon>Ectocarpales</taxon>
        <taxon>Ectocarpaceae</taxon>
        <taxon>Ectocarpus</taxon>
    </lineage>
</organism>
<dbReference type="PANTHER" id="PTHR45758">
    <property type="entry name" value="MITOFERRIN-1-RELATED"/>
    <property type="match status" value="1"/>
</dbReference>
<proteinExistence type="inferred from homology"/>
<evidence type="ECO:0000256" key="6">
    <source>
        <dbReference type="ARBA" id="ARBA00023128"/>
    </source>
</evidence>
<evidence type="ECO:0000313" key="12">
    <source>
        <dbReference type="EMBL" id="CBJ26620.1"/>
    </source>
</evidence>
<keyword evidence="3 9" id="KW-0813">Transport</keyword>
<dbReference type="InParanoid" id="D7FYX8"/>
<evidence type="ECO:0000256" key="5">
    <source>
        <dbReference type="ARBA" id="ARBA00022989"/>
    </source>
</evidence>
<dbReference type="Gene3D" id="1.50.40.10">
    <property type="entry name" value="Mitochondrial carrier domain"/>
    <property type="match status" value="2"/>
</dbReference>
<feature type="transmembrane region" description="Helical" evidence="11">
    <location>
        <begin position="109"/>
        <end position="133"/>
    </location>
</feature>
<gene>
    <name evidence="12" type="ORF">Esi_0035_0137</name>
</gene>
<dbReference type="PROSITE" id="PS50920">
    <property type="entry name" value="SOLCAR"/>
    <property type="match status" value="3"/>
</dbReference>
<evidence type="ECO:0000256" key="11">
    <source>
        <dbReference type="SAM" id="Phobius"/>
    </source>
</evidence>
<evidence type="ECO:0000256" key="1">
    <source>
        <dbReference type="ARBA" id="ARBA00004225"/>
    </source>
</evidence>
<keyword evidence="5 11" id="KW-1133">Transmembrane helix</keyword>
<evidence type="ECO:0000256" key="2">
    <source>
        <dbReference type="ARBA" id="ARBA00006375"/>
    </source>
</evidence>
<dbReference type="eggNOG" id="KOG0770">
    <property type="taxonomic scope" value="Eukaryota"/>
</dbReference>
<feature type="transmembrane region" description="Helical" evidence="11">
    <location>
        <begin position="200"/>
        <end position="219"/>
    </location>
</feature>
<comment type="similarity">
    <text evidence="2 9">Belongs to the mitochondrial carrier (TC 2.A.29) family.</text>
</comment>
<keyword evidence="4 8" id="KW-0812">Transmembrane</keyword>
<dbReference type="InterPro" id="IPR018108">
    <property type="entry name" value="MCP_transmembrane"/>
</dbReference>
<feature type="region of interest" description="Disordered" evidence="10">
    <location>
        <begin position="241"/>
        <end position="262"/>
    </location>
</feature>
<accession>D7FYX8</accession>
<evidence type="ECO:0000256" key="4">
    <source>
        <dbReference type="ARBA" id="ARBA00022692"/>
    </source>
</evidence>
<reference evidence="12 13" key="1">
    <citation type="journal article" date="2010" name="Nature">
        <title>The Ectocarpus genome and the independent evolution of multicellularity in brown algae.</title>
        <authorList>
            <person name="Cock J.M."/>
            <person name="Sterck L."/>
            <person name="Rouze P."/>
            <person name="Scornet D."/>
            <person name="Allen A.E."/>
            <person name="Amoutzias G."/>
            <person name="Anthouard V."/>
            <person name="Artiguenave F."/>
            <person name="Aury J.M."/>
            <person name="Badger J.H."/>
            <person name="Beszteri B."/>
            <person name="Billiau K."/>
            <person name="Bonnet E."/>
            <person name="Bothwell J.H."/>
            <person name="Bowler C."/>
            <person name="Boyen C."/>
            <person name="Brownlee C."/>
            <person name="Carrano C.J."/>
            <person name="Charrier B."/>
            <person name="Cho G.Y."/>
            <person name="Coelho S.M."/>
            <person name="Collen J."/>
            <person name="Corre E."/>
            <person name="Da Silva C."/>
            <person name="Delage L."/>
            <person name="Delaroque N."/>
            <person name="Dittami S.M."/>
            <person name="Doulbeau S."/>
            <person name="Elias M."/>
            <person name="Farnham G."/>
            <person name="Gachon C.M."/>
            <person name="Gschloessl B."/>
            <person name="Heesch S."/>
            <person name="Jabbari K."/>
            <person name="Jubin C."/>
            <person name="Kawai H."/>
            <person name="Kimura K."/>
            <person name="Kloareg B."/>
            <person name="Kupper F.C."/>
            <person name="Lang D."/>
            <person name="Le Bail A."/>
            <person name="Leblanc C."/>
            <person name="Lerouge P."/>
            <person name="Lohr M."/>
            <person name="Lopez P.J."/>
            <person name="Martens C."/>
            <person name="Maumus F."/>
            <person name="Michel G."/>
            <person name="Miranda-Saavedra D."/>
            <person name="Morales J."/>
            <person name="Moreau H."/>
            <person name="Motomura T."/>
            <person name="Nagasato C."/>
            <person name="Napoli C.A."/>
            <person name="Nelson D.R."/>
            <person name="Nyvall-Collen P."/>
            <person name="Peters A.F."/>
            <person name="Pommier C."/>
            <person name="Potin P."/>
            <person name="Poulain J."/>
            <person name="Quesneville H."/>
            <person name="Read B."/>
            <person name="Rensing S.A."/>
            <person name="Ritter A."/>
            <person name="Rousvoal S."/>
            <person name="Samanta M."/>
            <person name="Samson G."/>
            <person name="Schroeder D.C."/>
            <person name="Segurens B."/>
            <person name="Strittmatter M."/>
            <person name="Tonon T."/>
            <person name="Tregear J.W."/>
            <person name="Valentin K."/>
            <person name="von Dassow P."/>
            <person name="Yamagishi T."/>
            <person name="Van de Peer Y."/>
            <person name="Wincker P."/>
        </authorList>
    </citation>
    <scope>NUCLEOTIDE SEQUENCE [LARGE SCALE GENOMIC DNA]</scope>
    <source>
        <strain evidence="13">Ec32 / CCAP1310/4</strain>
    </source>
</reference>
<evidence type="ECO:0000256" key="9">
    <source>
        <dbReference type="RuleBase" id="RU000488"/>
    </source>
</evidence>
<dbReference type="SUPFAM" id="SSF103506">
    <property type="entry name" value="Mitochondrial carrier"/>
    <property type="match status" value="1"/>
</dbReference>
<dbReference type="GO" id="GO:0031966">
    <property type="term" value="C:mitochondrial membrane"/>
    <property type="evidence" value="ECO:0007669"/>
    <property type="project" value="UniProtKB-SubCell"/>
</dbReference>
<dbReference type="GO" id="GO:0015093">
    <property type="term" value="F:ferrous iron transmembrane transporter activity"/>
    <property type="evidence" value="ECO:0007669"/>
    <property type="project" value="TreeGrafter"/>
</dbReference>
<feature type="repeat" description="Solcar" evidence="8">
    <location>
        <begin position="107"/>
        <end position="225"/>
    </location>
</feature>
<comment type="subcellular location">
    <subcellularLocation>
        <location evidence="1">Mitochondrion membrane</location>
        <topology evidence="1">Multi-pass membrane protein</topology>
    </subcellularLocation>
</comment>
<dbReference type="GO" id="GO:0048250">
    <property type="term" value="P:iron import into the mitochondrion"/>
    <property type="evidence" value="ECO:0007669"/>
    <property type="project" value="TreeGrafter"/>
</dbReference>
<dbReference type="InterPro" id="IPR023395">
    <property type="entry name" value="MCP_dom_sf"/>
</dbReference>
<dbReference type="Pfam" id="PF00153">
    <property type="entry name" value="Mito_carr"/>
    <property type="match status" value="3"/>
</dbReference>
<dbReference type="EMBL" id="FN649758">
    <property type="protein sequence ID" value="CBJ26620.1"/>
    <property type="molecule type" value="Genomic_DNA"/>
</dbReference>
<evidence type="ECO:0008006" key="14">
    <source>
        <dbReference type="Google" id="ProtNLM"/>
    </source>
</evidence>
<evidence type="ECO:0000256" key="10">
    <source>
        <dbReference type="SAM" id="MobiDB-lite"/>
    </source>
</evidence>
<feature type="region of interest" description="Disordered" evidence="10">
    <location>
        <begin position="156"/>
        <end position="176"/>
    </location>
</feature>
<keyword evidence="6" id="KW-0496">Mitochondrion</keyword>
<evidence type="ECO:0000256" key="8">
    <source>
        <dbReference type="PROSITE-ProRule" id="PRU00282"/>
    </source>
</evidence>
<feature type="transmembrane region" description="Helical" evidence="11">
    <location>
        <begin position="61"/>
        <end position="82"/>
    </location>
</feature>
<evidence type="ECO:0000256" key="3">
    <source>
        <dbReference type="ARBA" id="ARBA00022448"/>
    </source>
</evidence>
<feature type="repeat" description="Solcar" evidence="8">
    <location>
        <begin position="5"/>
        <end position="90"/>
    </location>
</feature>
<protein>
    <recommendedName>
        <fullName evidence="14">Mitochondrial carrier protein</fullName>
    </recommendedName>
</protein>
<evidence type="ECO:0000256" key="7">
    <source>
        <dbReference type="ARBA" id="ARBA00023136"/>
    </source>
</evidence>
<dbReference type="PANTHER" id="PTHR45758:SF19">
    <property type="entry name" value="CARRIER PROTEIN, PUTATIVE-RELATED"/>
    <property type="match status" value="1"/>
</dbReference>
<evidence type="ECO:0000313" key="13">
    <source>
        <dbReference type="Proteomes" id="UP000002630"/>
    </source>
</evidence>
<feature type="compositionally biased region" description="Low complexity" evidence="10">
    <location>
        <begin position="242"/>
        <end position="257"/>
    </location>
</feature>
<dbReference type="OrthoDB" id="250329at2759"/>